<feature type="transmembrane region" description="Helical" evidence="1">
    <location>
        <begin position="12"/>
        <end position="32"/>
    </location>
</feature>
<evidence type="ECO:0000313" key="3">
    <source>
        <dbReference type="EMBL" id="KAA1093347.1"/>
    </source>
</evidence>
<dbReference type="Proteomes" id="UP000325313">
    <property type="component" value="Unassembled WGS sequence"/>
</dbReference>
<evidence type="ECO:0000256" key="1">
    <source>
        <dbReference type="SAM" id="Phobius"/>
    </source>
</evidence>
<evidence type="ECO:0000313" key="4">
    <source>
        <dbReference type="Proteomes" id="UP000324748"/>
    </source>
</evidence>
<dbReference type="AlphaFoldDB" id="A0A5B0N5V1"/>
<comment type="caution">
    <text evidence="2">The sequence shown here is derived from an EMBL/GenBank/DDBJ whole genome shotgun (WGS) entry which is preliminary data.</text>
</comment>
<organism evidence="2 4">
    <name type="scientific">Puccinia graminis f. sp. tritici</name>
    <dbReference type="NCBI Taxonomy" id="56615"/>
    <lineage>
        <taxon>Eukaryota</taxon>
        <taxon>Fungi</taxon>
        <taxon>Dikarya</taxon>
        <taxon>Basidiomycota</taxon>
        <taxon>Pucciniomycotina</taxon>
        <taxon>Pucciniomycetes</taxon>
        <taxon>Pucciniales</taxon>
        <taxon>Pucciniaceae</taxon>
        <taxon>Puccinia</taxon>
    </lineage>
</organism>
<dbReference type="EMBL" id="VSWC01000118">
    <property type="protein sequence ID" value="KAA1084112.1"/>
    <property type="molecule type" value="Genomic_DNA"/>
</dbReference>
<protein>
    <submittedName>
        <fullName evidence="2">Uncharacterized protein</fullName>
    </submittedName>
</protein>
<sequence>MQGMLSDQPGIRLVGMEWTVCCLILGFLGTIFTTGNFDFATHPSEPLLEPYDQHSGVQSEDVNFKELREYLAHRESRAFPSAGLRGQADHPVANERPGADILTEPLKADTKYLMESPGVCSLELLTSEGYGGSLNMVLQDELTSKHPITPESLENDFVTGIRDTYTPENLDQLSPCGVMDELIGCNLDDYLDLMETGALLQSTYEAVKGQF</sequence>
<gene>
    <name evidence="2" type="ORF">PGT21_017751</name>
    <name evidence="3" type="ORF">PGTUg99_023635</name>
</gene>
<accession>A0A5B0N5V1</accession>
<keyword evidence="1" id="KW-1133">Transmembrane helix</keyword>
<keyword evidence="4" id="KW-1185">Reference proteome</keyword>
<dbReference type="Proteomes" id="UP000324748">
    <property type="component" value="Unassembled WGS sequence"/>
</dbReference>
<dbReference type="EMBL" id="VDEP01000375">
    <property type="protein sequence ID" value="KAA1093347.1"/>
    <property type="molecule type" value="Genomic_DNA"/>
</dbReference>
<name>A0A5B0N5V1_PUCGR</name>
<keyword evidence="1" id="KW-0812">Transmembrane</keyword>
<keyword evidence="1" id="KW-0472">Membrane</keyword>
<evidence type="ECO:0000313" key="5">
    <source>
        <dbReference type="Proteomes" id="UP000325313"/>
    </source>
</evidence>
<reference evidence="4 5" key="1">
    <citation type="submission" date="2019-05" db="EMBL/GenBank/DDBJ databases">
        <title>Emergence of the Ug99 lineage of the wheat stem rust pathogen through somatic hybridization.</title>
        <authorList>
            <person name="Li F."/>
            <person name="Upadhyaya N.M."/>
            <person name="Sperschneider J."/>
            <person name="Matny O."/>
            <person name="Nguyen-Phuc H."/>
            <person name="Mago R."/>
            <person name="Raley C."/>
            <person name="Miller M.E."/>
            <person name="Silverstein K.A.T."/>
            <person name="Henningsen E."/>
            <person name="Hirsch C.D."/>
            <person name="Visser B."/>
            <person name="Pretorius Z.A."/>
            <person name="Steffenson B.J."/>
            <person name="Schwessinger B."/>
            <person name="Dodds P.N."/>
            <person name="Figueroa M."/>
        </authorList>
    </citation>
    <scope>NUCLEOTIDE SEQUENCE [LARGE SCALE GENOMIC DNA]</scope>
    <source>
        <strain evidence="2">21-0</strain>
        <strain evidence="3 5">Ug99</strain>
    </source>
</reference>
<evidence type="ECO:0000313" key="2">
    <source>
        <dbReference type="EMBL" id="KAA1084112.1"/>
    </source>
</evidence>
<proteinExistence type="predicted"/>